<dbReference type="PROSITE" id="PS50977">
    <property type="entry name" value="HTH_TETR_2"/>
    <property type="match status" value="1"/>
</dbReference>
<dbReference type="Pfam" id="PF00440">
    <property type="entry name" value="TetR_N"/>
    <property type="match status" value="1"/>
</dbReference>
<accession>A0A7U4J6W3</accession>
<evidence type="ECO:0000256" key="1">
    <source>
        <dbReference type="ARBA" id="ARBA00023015"/>
    </source>
</evidence>
<reference evidence="6 7" key="1">
    <citation type="journal article" date="2015" name="Int. J. Syst. Evol. Microbiol.">
        <title>Sphingomonas hengshuiensis sp. nov., isolated from lake wetland.</title>
        <authorList>
            <person name="Wei S."/>
            <person name="Wang T."/>
            <person name="Liu H."/>
            <person name="Zhang C."/>
            <person name="Guo J."/>
            <person name="Wang Q."/>
            <person name="Liang K."/>
            <person name="Zhang Z."/>
        </authorList>
    </citation>
    <scope>NUCLEOTIDE SEQUENCE [LARGE SCALE GENOMIC DNA]</scope>
    <source>
        <strain evidence="6 7">WHSC-8</strain>
    </source>
</reference>
<evidence type="ECO:0000256" key="2">
    <source>
        <dbReference type="ARBA" id="ARBA00023125"/>
    </source>
</evidence>
<dbReference type="Pfam" id="PF16859">
    <property type="entry name" value="TetR_C_11"/>
    <property type="match status" value="1"/>
</dbReference>
<keyword evidence="3" id="KW-0804">Transcription</keyword>
<dbReference type="SUPFAM" id="SSF46689">
    <property type="entry name" value="Homeodomain-like"/>
    <property type="match status" value="1"/>
</dbReference>
<organism evidence="6 7">
    <name type="scientific">Sphingomonas hengshuiensis</name>
    <dbReference type="NCBI Taxonomy" id="1609977"/>
    <lineage>
        <taxon>Bacteria</taxon>
        <taxon>Pseudomonadati</taxon>
        <taxon>Pseudomonadota</taxon>
        <taxon>Alphaproteobacteria</taxon>
        <taxon>Sphingomonadales</taxon>
        <taxon>Sphingomonadaceae</taxon>
        <taxon>Sphingomonas</taxon>
    </lineage>
</organism>
<evidence type="ECO:0000256" key="4">
    <source>
        <dbReference type="PROSITE-ProRule" id="PRU00335"/>
    </source>
</evidence>
<dbReference type="Proteomes" id="UP000032300">
    <property type="component" value="Chromosome"/>
</dbReference>
<sequence length="203" mass="22864">MPNPTLKGAVQPGRPRDKALDETILRVTLKLLAETGLESVTMAKICRLSGIPATSIYRRYPDAYSVIVAAIEHDLEMMQMRLPDQGSLRADLLAFGELIARTLNQDRARMLAGMILPMHKDPRLGLLVARKLEDLRSRLWRSIVERAIERGELHGDALKTQPLDEVAQIMIFYQAVVRQKPSTQDFLCELIDNVLIPALASRR</sequence>
<dbReference type="InterPro" id="IPR036271">
    <property type="entry name" value="Tet_transcr_reg_TetR-rel_C_sf"/>
</dbReference>
<evidence type="ECO:0000313" key="6">
    <source>
        <dbReference type="EMBL" id="AJP71351.1"/>
    </source>
</evidence>
<dbReference type="GO" id="GO:0003700">
    <property type="term" value="F:DNA-binding transcription factor activity"/>
    <property type="evidence" value="ECO:0007669"/>
    <property type="project" value="TreeGrafter"/>
</dbReference>
<dbReference type="PANTHER" id="PTHR30055">
    <property type="entry name" value="HTH-TYPE TRANSCRIPTIONAL REGULATOR RUTR"/>
    <property type="match status" value="1"/>
</dbReference>
<dbReference type="OrthoDB" id="9808189at2"/>
<dbReference type="KEGG" id="sphi:TS85_05500"/>
<protein>
    <submittedName>
        <fullName evidence="6">Transcriptional regulator</fullName>
    </submittedName>
</protein>
<dbReference type="InterPro" id="IPR001647">
    <property type="entry name" value="HTH_TetR"/>
</dbReference>
<proteinExistence type="predicted"/>
<dbReference type="PANTHER" id="PTHR30055:SF148">
    <property type="entry name" value="TETR-FAMILY TRANSCRIPTIONAL REGULATOR"/>
    <property type="match status" value="1"/>
</dbReference>
<evidence type="ECO:0000313" key="7">
    <source>
        <dbReference type="Proteomes" id="UP000032300"/>
    </source>
</evidence>
<keyword evidence="7" id="KW-1185">Reference proteome</keyword>
<evidence type="ECO:0000256" key="3">
    <source>
        <dbReference type="ARBA" id="ARBA00023163"/>
    </source>
</evidence>
<gene>
    <name evidence="6" type="ORF">TS85_05500</name>
</gene>
<dbReference type="InterPro" id="IPR050109">
    <property type="entry name" value="HTH-type_TetR-like_transc_reg"/>
</dbReference>
<dbReference type="SUPFAM" id="SSF48498">
    <property type="entry name" value="Tetracyclin repressor-like, C-terminal domain"/>
    <property type="match status" value="1"/>
</dbReference>
<dbReference type="Gene3D" id="1.10.357.10">
    <property type="entry name" value="Tetracycline Repressor, domain 2"/>
    <property type="match status" value="1"/>
</dbReference>
<feature type="DNA-binding region" description="H-T-H motif" evidence="4">
    <location>
        <begin position="41"/>
        <end position="60"/>
    </location>
</feature>
<keyword evidence="2 4" id="KW-0238">DNA-binding</keyword>
<evidence type="ECO:0000259" key="5">
    <source>
        <dbReference type="PROSITE" id="PS50977"/>
    </source>
</evidence>
<dbReference type="GO" id="GO:0000976">
    <property type="term" value="F:transcription cis-regulatory region binding"/>
    <property type="evidence" value="ECO:0007669"/>
    <property type="project" value="TreeGrafter"/>
</dbReference>
<dbReference type="RefSeq" id="WP_044330896.1">
    <property type="nucleotide sequence ID" value="NZ_CP010836.1"/>
</dbReference>
<dbReference type="InterPro" id="IPR009057">
    <property type="entry name" value="Homeodomain-like_sf"/>
</dbReference>
<dbReference type="InterPro" id="IPR011075">
    <property type="entry name" value="TetR_C"/>
</dbReference>
<reference evidence="6 7" key="2">
    <citation type="submission" date="2015-02" db="EMBL/GenBank/DDBJ databases">
        <title>The complete genome of Sphingomonas hengshuiensis sp. WHSC-8 isolated from soil of Hengshui Lake.</title>
        <authorList>
            <person name="Wei S."/>
            <person name="Guo J."/>
            <person name="Su C."/>
            <person name="Wu R."/>
            <person name="Zhang Z."/>
            <person name="Liang K."/>
            <person name="Li H."/>
            <person name="Wang T."/>
            <person name="Liu H."/>
            <person name="Zhang C."/>
            <person name="Li Z."/>
            <person name="Wang Q."/>
            <person name="Meng J."/>
        </authorList>
    </citation>
    <scope>NUCLEOTIDE SEQUENCE [LARGE SCALE GENOMIC DNA]</scope>
    <source>
        <strain evidence="6 7">WHSC-8</strain>
    </source>
</reference>
<dbReference type="Gene3D" id="1.10.10.60">
    <property type="entry name" value="Homeodomain-like"/>
    <property type="match status" value="1"/>
</dbReference>
<keyword evidence="1" id="KW-0805">Transcription regulation</keyword>
<name>A0A7U4J6W3_9SPHN</name>
<dbReference type="AlphaFoldDB" id="A0A7U4J6W3"/>
<dbReference type="EMBL" id="CP010836">
    <property type="protein sequence ID" value="AJP71351.1"/>
    <property type="molecule type" value="Genomic_DNA"/>
</dbReference>
<feature type="domain" description="HTH tetR-type" evidence="5">
    <location>
        <begin position="18"/>
        <end position="78"/>
    </location>
</feature>